<dbReference type="Gene3D" id="3.90.1200.10">
    <property type="match status" value="1"/>
</dbReference>
<evidence type="ECO:0000313" key="4">
    <source>
        <dbReference type="Proteomes" id="UP000238176"/>
    </source>
</evidence>
<dbReference type="AlphaFoldDB" id="A0A2T0US01"/>
<dbReference type="OrthoDB" id="3837852at2"/>
<evidence type="ECO:0000313" key="3">
    <source>
        <dbReference type="EMBL" id="PRY60638.1"/>
    </source>
</evidence>
<dbReference type="Gene3D" id="3.30.200.20">
    <property type="entry name" value="Phosphorylase Kinase, domain 1"/>
    <property type="match status" value="1"/>
</dbReference>
<evidence type="ECO:0000256" key="1">
    <source>
        <dbReference type="ARBA" id="ARBA00038240"/>
    </source>
</evidence>
<gene>
    <name evidence="3" type="ORF">B0I28_102244</name>
</gene>
<dbReference type="Proteomes" id="UP000238176">
    <property type="component" value="Unassembled WGS sequence"/>
</dbReference>
<keyword evidence="3" id="KW-0808">Transferase</keyword>
<dbReference type="SUPFAM" id="SSF56112">
    <property type="entry name" value="Protein kinase-like (PK-like)"/>
    <property type="match status" value="1"/>
</dbReference>
<name>A0A2T0US01_9ACTN</name>
<accession>A0A2T0US01</accession>
<dbReference type="InterPro" id="IPR011009">
    <property type="entry name" value="Kinase-like_dom_sf"/>
</dbReference>
<reference evidence="3 4" key="1">
    <citation type="submission" date="2018-03" db="EMBL/GenBank/DDBJ databases">
        <title>Genomic Encyclopedia of Type Strains, Phase III (KMG-III): the genomes of soil and plant-associated and newly described type strains.</title>
        <authorList>
            <person name="Whitman W."/>
        </authorList>
    </citation>
    <scope>NUCLEOTIDE SEQUENCE [LARGE SCALE GENOMIC DNA]</scope>
    <source>
        <strain evidence="3 4">CGMCC 4.7067</strain>
    </source>
</reference>
<organism evidence="3 4">
    <name type="scientific">Glycomyces artemisiae</name>
    <dbReference type="NCBI Taxonomy" id="1076443"/>
    <lineage>
        <taxon>Bacteria</taxon>
        <taxon>Bacillati</taxon>
        <taxon>Actinomycetota</taxon>
        <taxon>Actinomycetes</taxon>
        <taxon>Glycomycetales</taxon>
        <taxon>Glycomycetaceae</taxon>
        <taxon>Glycomyces</taxon>
    </lineage>
</organism>
<proteinExistence type="inferred from homology"/>
<dbReference type="InterPro" id="IPR050249">
    <property type="entry name" value="Pseudomonas-type_ThrB"/>
</dbReference>
<dbReference type="PANTHER" id="PTHR21064">
    <property type="entry name" value="AMINOGLYCOSIDE PHOSPHOTRANSFERASE DOMAIN-CONTAINING PROTEIN-RELATED"/>
    <property type="match status" value="1"/>
</dbReference>
<dbReference type="GO" id="GO:0019202">
    <property type="term" value="F:amino acid kinase activity"/>
    <property type="evidence" value="ECO:0007669"/>
    <property type="project" value="TreeGrafter"/>
</dbReference>
<dbReference type="RefSeq" id="WP_106362837.1">
    <property type="nucleotide sequence ID" value="NZ_PVTJ01000002.1"/>
</dbReference>
<dbReference type="PANTHER" id="PTHR21064:SF6">
    <property type="entry name" value="AMINOGLYCOSIDE PHOSPHOTRANSFERASE DOMAIN-CONTAINING PROTEIN"/>
    <property type="match status" value="1"/>
</dbReference>
<keyword evidence="3" id="KW-0418">Kinase</keyword>
<protein>
    <submittedName>
        <fullName evidence="3">Ser/Thr protein kinase RdoA (MazF antagonist)</fullName>
    </submittedName>
</protein>
<sequence>MDASEGPGAGIDAVAAVYGLGAVRRVRYLADGLLNRNWRVEADAGVFALKELASTEPEAARRSLAVMGAAGEAGVPVVPVVPGPRGELVTEVGDHCYYLARWVDGDHRRGAEMTPTASFHMGEMLGRVRVALARPGLLPDEAPRVEAPPSVGTAKERIGDYLGLIGAKGRLDEFDSAALPLLESRIELVAAHEHLRPEGPVVGPVGWIHGDCQNWNLIWQGERIAAVLDWDRLRVNAYGEEVVRASMYQCALPDGSVDLECIAAILDGYRSVAPISGAALADAARRRWWRLITSVWHLKYHYYLGEPASDRVFFSDERLLRWWTANLDAVEAVFGQRQR</sequence>
<evidence type="ECO:0000259" key="2">
    <source>
        <dbReference type="Pfam" id="PF01636"/>
    </source>
</evidence>
<dbReference type="Pfam" id="PF01636">
    <property type="entry name" value="APH"/>
    <property type="match status" value="1"/>
</dbReference>
<keyword evidence="4" id="KW-1185">Reference proteome</keyword>
<comment type="caution">
    <text evidence="3">The sequence shown here is derived from an EMBL/GenBank/DDBJ whole genome shotgun (WGS) entry which is preliminary data.</text>
</comment>
<dbReference type="EMBL" id="PVTJ01000002">
    <property type="protein sequence ID" value="PRY60638.1"/>
    <property type="molecule type" value="Genomic_DNA"/>
</dbReference>
<feature type="domain" description="Aminoglycoside phosphotransferase" evidence="2">
    <location>
        <begin position="26"/>
        <end position="274"/>
    </location>
</feature>
<comment type="similarity">
    <text evidence="1">Belongs to the pseudomonas-type ThrB family.</text>
</comment>
<dbReference type="InterPro" id="IPR002575">
    <property type="entry name" value="Aminoglycoside_PTrfase"/>
</dbReference>